<dbReference type="Proteomes" id="UP000056209">
    <property type="component" value="Unassembled WGS sequence"/>
</dbReference>
<comment type="caution">
    <text evidence="1">The sequence shown here is derived from an EMBL/GenBank/DDBJ whole genome shotgun (WGS) entry which is preliminary data.</text>
</comment>
<sequence length="148" mass="15646">MTVARPPSAQRLPWLLTPPRVGEQPPADLDTPFTVQAGLVVVTGTITFTLLPGMTWPGTQQIPEAIASRALSGGLLFLAGTSLTAPTSEDLRRALTPLIVHFLQAVPTRDAHRVLAALTGVTVESAVDFGILFNVSRETGGRALRSTP</sequence>
<reference evidence="2" key="1">
    <citation type="submission" date="2015-11" db="EMBL/GenBank/DDBJ databases">
        <title>Draft Genome Sequence of the Radioresistant Bacterium Deinococcus grandis, Isolated from Freshwater Fish in Japan.</title>
        <authorList>
            <person name="Satoh K."/>
            <person name="Onodera T."/>
            <person name="Omoso K."/>
            <person name="Takeda-Yano K."/>
            <person name="Katayama T."/>
            <person name="Oono Y."/>
            <person name="Narumi I."/>
        </authorList>
    </citation>
    <scope>NUCLEOTIDE SEQUENCE [LARGE SCALE GENOMIC DNA]</scope>
    <source>
        <strain evidence="2">ATCC 43672</strain>
    </source>
</reference>
<gene>
    <name evidence="1" type="ORF">DEIGR_400011</name>
</gene>
<dbReference type="EMBL" id="BCMS01000006">
    <property type="protein sequence ID" value="GAQ23878.1"/>
    <property type="molecule type" value="Genomic_DNA"/>
</dbReference>
<keyword evidence="2" id="KW-1185">Reference proteome</keyword>
<proteinExistence type="predicted"/>
<organism evidence="1 2">
    <name type="scientific">Deinococcus grandis</name>
    <dbReference type="NCBI Taxonomy" id="57498"/>
    <lineage>
        <taxon>Bacteria</taxon>
        <taxon>Thermotogati</taxon>
        <taxon>Deinococcota</taxon>
        <taxon>Deinococci</taxon>
        <taxon>Deinococcales</taxon>
        <taxon>Deinococcaceae</taxon>
        <taxon>Deinococcus</taxon>
    </lineage>
</organism>
<dbReference type="RefSeq" id="WP_153013972.1">
    <property type="nucleotide sequence ID" value="NZ_BCMS01000006.1"/>
</dbReference>
<dbReference type="OrthoDB" id="73370at2"/>
<evidence type="ECO:0000313" key="1">
    <source>
        <dbReference type="EMBL" id="GAQ23878.1"/>
    </source>
</evidence>
<accession>A0A100HNA8</accession>
<protein>
    <submittedName>
        <fullName evidence="1">Uncharacterized protein</fullName>
    </submittedName>
</protein>
<name>A0A100HNA8_9DEIO</name>
<evidence type="ECO:0000313" key="2">
    <source>
        <dbReference type="Proteomes" id="UP000056209"/>
    </source>
</evidence>
<dbReference type="AlphaFoldDB" id="A0A100HNA8"/>